<name>A0A7G9SFE8_9SPHN</name>
<dbReference type="PANTHER" id="PTHR34477:SF1">
    <property type="entry name" value="UPF0213 PROTEIN YHBQ"/>
    <property type="match status" value="1"/>
</dbReference>
<sequence>MAFWAYILRCSDGRYYTGHTDNLERRIAEHQTGGFCDFTSRRLPVELVWSQEFTTRAEALDAERRIKPWSRAKKEALIRGDWAALSYFAKPPKERPSTSLGTNGDGRGITKNPLVSSGAKRSRDTPSQATDQPAPASGRGLK</sequence>
<dbReference type="EMBL" id="CP060718">
    <property type="protein sequence ID" value="QNN66573.1"/>
    <property type="molecule type" value="Genomic_DNA"/>
</dbReference>
<dbReference type="CDD" id="cd10456">
    <property type="entry name" value="GIY-YIG_UPF0213"/>
    <property type="match status" value="1"/>
</dbReference>
<feature type="region of interest" description="Disordered" evidence="2">
    <location>
        <begin position="89"/>
        <end position="142"/>
    </location>
</feature>
<dbReference type="InterPro" id="IPR050190">
    <property type="entry name" value="UPF0213_domain"/>
</dbReference>
<dbReference type="Proteomes" id="UP000515971">
    <property type="component" value="Chromosome"/>
</dbReference>
<proteinExistence type="inferred from homology"/>
<dbReference type="RefSeq" id="WP_187537165.1">
    <property type="nucleotide sequence ID" value="NZ_BAABJT010000001.1"/>
</dbReference>
<accession>A0A7G9SFE8</accession>
<dbReference type="AlphaFoldDB" id="A0A7G9SFE8"/>
<evidence type="ECO:0000259" key="3">
    <source>
        <dbReference type="PROSITE" id="PS50164"/>
    </source>
</evidence>
<dbReference type="Gene3D" id="3.40.1440.10">
    <property type="entry name" value="GIY-YIG endonuclease"/>
    <property type="match status" value="1"/>
</dbReference>
<dbReference type="KEGG" id="slut:H9L13_07580"/>
<dbReference type="InterPro" id="IPR000305">
    <property type="entry name" value="GIY-YIG_endonuc"/>
</dbReference>
<dbReference type="InterPro" id="IPR035901">
    <property type="entry name" value="GIY-YIG_endonuc_sf"/>
</dbReference>
<dbReference type="PROSITE" id="PS50164">
    <property type="entry name" value="GIY_YIG"/>
    <property type="match status" value="1"/>
</dbReference>
<evidence type="ECO:0000256" key="2">
    <source>
        <dbReference type="SAM" id="MobiDB-lite"/>
    </source>
</evidence>
<keyword evidence="5" id="KW-1185">Reference proteome</keyword>
<dbReference type="PANTHER" id="PTHR34477">
    <property type="entry name" value="UPF0213 PROTEIN YHBQ"/>
    <property type="match status" value="1"/>
</dbReference>
<evidence type="ECO:0000256" key="1">
    <source>
        <dbReference type="ARBA" id="ARBA00007435"/>
    </source>
</evidence>
<dbReference type="SUPFAM" id="SSF82771">
    <property type="entry name" value="GIY-YIG endonuclease"/>
    <property type="match status" value="1"/>
</dbReference>
<reference evidence="4 5" key="1">
    <citation type="submission" date="2020-08" db="EMBL/GenBank/DDBJ databases">
        <title>Genome sequence of Sphingomonas lutea KCTC 23642T.</title>
        <authorList>
            <person name="Hyun D.-W."/>
            <person name="Bae J.-W."/>
        </authorList>
    </citation>
    <scope>NUCLEOTIDE SEQUENCE [LARGE SCALE GENOMIC DNA]</scope>
    <source>
        <strain evidence="4 5">KCTC 23642</strain>
    </source>
</reference>
<protein>
    <submittedName>
        <fullName evidence="4">GIY-YIG nuclease family protein</fullName>
    </submittedName>
</protein>
<organism evidence="4 5">
    <name type="scientific">Sphingomonas lutea</name>
    <dbReference type="NCBI Taxonomy" id="1045317"/>
    <lineage>
        <taxon>Bacteria</taxon>
        <taxon>Pseudomonadati</taxon>
        <taxon>Pseudomonadota</taxon>
        <taxon>Alphaproteobacteria</taxon>
        <taxon>Sphingomonadales</taxon>
        <taxon>Sphingomonadaceae</taxon>
        <taxon>Sphingomonas</taxon>
    </lineage>
</organism>
<comment type="similarity">
    <text evidence="1">Belongs to the UPF0213 family.</text>
</comment>
<feature type="domain" description="GIY-YIG" evidence="3">
    <location>
        <begin position="1"/>
        <end position="76"/>
    </location>
</feature>
<evidence type="ECO:0000313" key="5">
    <source>
        <dbReference type="Proteomes" id="UP000515971"/>
    </source>
</evidence>
<dbReference type="Pfam" id="PF01541">
    <property type="entry name" value="GIY-YIG"/>
    <property type="match status" value="1"/>
</dbReference>
<dbReference type="SMART" id="SM00465">
    <property type="entry name" value="GIYc"/>
    <property type="match status" value="1"/>
</dbReference>
<evidence type="ECO:0000313" key="4">
    <source>
        <dbReference type="EMBL" id="QNN66573.1"/>
    </source>
</evidence>
<gene>
    <name evidence="4" type="ORF">H9L13_07580</name>
</gene>